<evidence type="ECO:0000313" key="8">
    <source>
        <dbReference type="EMBL" id="GAB32396.1"/>
    </source>
</evidence>
<keyword evidence="3 6" id="KW-1133">Transmembrane helix</keyword>
<organism evidence="8 9">
    <name type="scientific">Gordonia otitidis (strain DSM 44809 / CCUG 52243 / JCM 12355 / NBRC 100426 / IFM 10032)</name>
    <dbReference type="NCBI Taxonomy" id="1108044"/>
    <lineage>
        <taxon>Bacteria</taxon>
        <taxon>Bacillati</taxon>
        <taxon>Actinomycetota</taxon>
        <taxon>Actinomycetes</taxon>
        <taxon>Mycobacteriales</taxon>
        <taxon>Gordoniaceae</taxon>
        <taxon>Gordonia</taxon>
    </lineage>
</organism>
<dbReference type="PANTHER" id="PTHR23523:SF2">
    <property type="entry name" value="2-NITROIMIDAZOLE TRANSPORTER"/>
    <property type="match status" value="1"/>
</dbReference>
<evidence type="ECO:0000256" key="5">
    <source>
        <dbReference type="SAM" id="MobiDB-lite"/>
    </source>
</evidence>
<dbReference type="InterPro" id="IPR011701">
    <property type="entry name" value="MFS"/>
</dbReference>
<feature type="transmembrane region" description="Helical" evidence="6">
    <location>
        <begin position="240"/>
        <end position="262"/>
    </location>
</feature>
<dbReference type="Proteomes" id="UP000005038">
    <property type="component" value="Unassembled WGS sequence"/>
</dbReference>
<dbReference type="RefSeq" id="WP_007236671.1">
    <property type="nucleotide sequence ID" value="NZ_BAFB01000005.1"/>
</dbReference>
<dbReference type="CDD" id="cd17339">
    <property type="entry name" value="MFS_NIMT_CynX_like"/>
    <property type="match status" value="1"/>
</dbReference>
<dbReference type="PANTHER" id="PTHR23523">
    <property type="match status" value="1"/>
</dbReference>
<evidence type="ECO:0000256" key="4">
    <source>
        <dbReference type="ARBA" id="ARBA00023136"/>
    </source>
</evidence>
<protein>
    <submittedName>
        <fullName evidence="8">Major facilitator superfamily transporter</fullName>
    </submittedName>
</protein>
<evidence type="ECO:0000256" key="1">
    <source>
        <dbReference type="ARBA" id="ARBA00004651"/>
    </source>
</evidence>
<dbReference type="InterPro" id="IPR052524">
    <property type="entry name" value="MFS_Cyanate_Porter"/>
</dbReference>
<evidence type="ECO:0000313" key="9">
    <source>
        <dbReference type="Proteomes" id="UP000005038"/>
    </source>
</evidence>
<dbReference type="InterPro" id="IPR020846">
    <property type="entry name" value="MFS_dom"/>
</dbReference>
<dbReference type="PROSITE" id="PS50850">
    <property type="entry name" value="MFS"/>
    <property type="match status" value="1"/>
</dbReference>
<feature type="transmembrane region" description="Helical" evidence="6">
    <location>
        <begin position="135"/>
        <end position="157"/>
    </location>
</feature>
<sequence>MSGTSGAASSTQAPSTHAPSTTPETPTEHSLRRNPGELRGVAAILAAVGIMLVAANLRPPVVSVAPLIDVIRDDLGFSSATAGLLTTLPVLFFGLTAPIAPRLAARWGIERTIFASLIVLVAGILLRLIPSVATLFLGSAVLGAAIGVCNVVLPALIKRDFAHRSGLMTGLYSMTLSGGAAVTAAVMVPLDTALNENWRMSLAMWALLAIVAIVVWLPQLRRVHTVAVGPRAPGLWRDPIAWAITVYMAAQSFIFYTFSAWLPQYLIDHGSSAASAGTVLAIGQVVALIMSLVAPIIAGRFADQRLVTLGFLAICAAGFVGLVFTDHATVLWVCMVMLGPGAAISLALLFMVLRSSSATQTGQVSGMSQSVGYILAAAGPIAIGWIHDATGSWSIAFGILALAVIPQGLATLLAAKNVRMPSHLD</sequence>
<feature type="transmembrane region" description="Helical" evidence="6">
    <location>
        <begin position="38"/>
        <end position="57"/>
    </location>
</feature>
<gene>
    <name evidence="8" type="ORF">GOOTI_005_00750</name>
</gene>
<feature type="transmembrane region" description="Helical" evidence="6">
    <location>
        <begin position="306"/>
        <end position="324"/>
    </location>
</feature>
<proteinExistence type="predicted"/>
<evidence type="ECO:0000259" key="7">
    <source>
        <dbReference type="PROSITE" id="PS50850"/>
    </source>
</evidence>
<feature type="compositionally biased region" description="Low complexity" evidence="5">
    <location>
        <begin position="1"/>
        <end position="25"/>
    </location>
</feature>
<dbReference type="EMBL" id="BAFB01000005">
    <property type="protein sequence ID" value="GAB32396.1"/>
    <property type="molecule type" value="Genomic_DNA"/>
</dbReference>
<feature type="transmembrane region" description="Helical" evidence="6">
    <location>
        <begin position="112"/>
        <end position="129"/>
    </location>
</feature>
<keyword evidence="4 6" id="KW-0472">Membrane</keyword>
<feature type="transmembrane region" description="Helical" evidence="6">
    <location>
        <begin position="202"/>
        <end position="220"/>
    </location>
</feature>
<accession>H5TFY8</accession>
<feature type="transmembrane region" description="Helical" evidence="6">
    <location>
        <begin position="330"/>
        <end position="350"/>
    </location>
</feature>
<feature type="transmembrane region" description="Helical" evidence="6">
    <location>
        <begin position="393"/>
        <end position="415"/>
    </location>
</feature>
<feature type="region of interest" description="Disordered" evidence="5">
    <location>
        <begin position="1"/>
        <end position="33"/>
    </location>
</feature>
<keyword evidence="2 6" id="KW-0812">Transmembrane</keyword>
<dbReference type="Pfam" id="PF07690">
    <property type="entry name" value="MFS_1"/>
    <property type="match status" value="1"/>
</dbReference>
<evidence type="ECO:0000256" key="6">
    <source>
        <dbReference type="SAM" id="Phobius"/>
    </source>
</evidence>
<dbReference type="Gene3D" id="1.20.1250.20">
    <property type="entry name" value="MFS general substrate transporter like domains"/>
    <property type="match status" value="1"/>
</dbReference>
<evidence type="ECO:0000256" key="2">
    <source>
        <dbReference type="ARBA" id="ARBA00022692"/>
    </source>
</evidence>
<name>H5TFY8_GORO1</name>
<dbReference type="GO" id="GO:0005886">
    <property type="term" value="C:plasma membrane"/>
    <property type="evidence" value="ECO:0007669"/>
    <property type="project" value="UniProtKB-SubCell"/>
</dbReference>
<feature type="transmembrane region" description="Helical" evidence="6">
    <location>
        <begin position="371"/>
        <end position="387"/>
    </location>
</feature>
<feature type="transmembrane region" description="Helical" evidence="6">
    <location>
        <begin position="77"/>
        <end position="100"/>
    </location>
</feature>
<comment type="subcellular location">
    <subcellularLocation>
        <location evidence="1">Cell membrane</location>
        <topology evidence="1">Multi-pass membrane protein</topology>
    </subcellularLocation>
</comment>
<feature type="transmembrane region" description="Helical" evidence="6">
    <location>
        <begin position="274"/>
        <end position="294"/>
    </location>
</feature>
<reference evidence="8" key="1">
    <citation type="submission" date="2012-02" db="EMBL/GenBank/DDBJ databases">
        <title>Whole genome shotgun sequence of Gordonia otitidis NBRC 100426.</title>
        <authorList>
            <person name="Yoshida I."/>
            <person name="Hosoyama A."/>
            <person name="Tsuchikane K."/>
            <person name="Katsumata H."/>
            <person name="Yamazaki S."/>
            <person name="Fujita N."/>
        </authorList>
    </citation>
    <scope>NUCLEOTIDE SEQUENCE [LARGE SCALE GENOMIC DNA]</scope>
    <source>
        <strain evidence="8">NBRC 100426</strain>
    </source>
</reference>
<dbReference type="STRING" id="1108044.GOOTI_005_00750"/>
<keyword evidence="9" id="KW-1185">Reference proteome</keyword>
<dbReference type="InterPro" id="IPR036259">
    <property type="entry name" value="MFS_trans_sf"/>
</dbReference>
<feature type="domain" description="Major facilitator superfamily (MFS) profile" evidence="7">
    <location>
        <begin position="42"/>
        <end position="419"/>
    </location>
</feature>
<evidence type="ECO:0000256" key="3">
    <source>
        <dbReference type="ARBA" id="ARBA00022989"/>
    </source>
</evidence>
<dbReference type="AlphaFoldDB" id="H5TFY8"/>
<comment type="caution">
    <text evidence="8">The sequence shown here is derived from an EMBL/GenBank/DDBJ whole genome shotgun (WGS) entry which is preliminary data.</text>
</comment>
<feature type="transmembrane region" description="Helical" evidence="6">
    <location>
        <begin position="169"/>
        <end position="190"/>
    </location>
</feature>
<dbReference type="SUPFAM" id="SSF103473">
    <property type="entry name" value="MFS general substrate transporter"/>
    <property type="match status" value="1"/>
</dbReference>
<dbReference type="GO" id="GO:0022857">
    <property type="term" value="F:transmembrane transporter activity"/>
    <property type="evidence" value="ECO:0007669"/>
    <property type="project" value="InterPro"/>
</dbReference>